<dbReference type="Pfam" id="PF19081">
    <property type="entry name" value="Ig_7"/>
    <property type="match status" value="1"/>
</dbReference>
<dbReference type="RefSeq" id="WP_162444364.1">
    <property type="nucleotide sequence ID" value="NZ_CP048222.1"/>
</dbReference>
<reference evidence="11 12" key="1">
    <citation type="submission" date="2020-01" db="EMBL/GenBank/DDBJ databases">
        <authorList>
            <person name="Kim M.K."/>
        </authorList>
    </citation>
    <scope>NUCLEOTIDE SEQUENCE [LARGE SCALE GENOMIC DNA]</scope>
    <source>
        <strain evidence="11 12">172606-1</strain>
    </source>
</reference>
<accession>A0A6C0GL29</accession>
<evidence type="ECO:0000256" key="2">
    <source>
        <dbReference type="ARBA" id="ARBA00022670"/>
    </source>
</evidence>
<name>A0A6C0GL29_9BACT</name>
<dbReference type="SUPFAM" id="SSF49299">
    <property type="entry name" value="PKD domain"/>
    <property type="match status" value="3"/>
</dbReference>
<feature type="chain" id="PRO_5025384337" evidence="9">
    <location>
        <begin position="22"/>
        <end position="1071"/>
    </location>
</feature>
<evidence type="ECO:0000256" key="3">
    <source>
        <dbReference type="ARBA" id="ARBA00022723"/>
    </source>
</evidence>
<dbReference type="InterPro" id="IPR045829">
    <property type="entry name" value="PKD_6"/>
</dbReference>
<feature type="signal peptide" evidence="9">
    <location>
        <begin position="1"/>
        <end position="21"/>
    </location>
</feature>
<dbReference type="InterPro" id="IPR024079">
    <property type="entry name" value="MetalloPept_cat_dom_sf"/>
</dbReference>
<dbReference type="GO" id="GO:0005975">
    <property type="term" value="P:carbohydrate metabolic process"/>
    <property type="evidence" value="ECO:0007669"/>
    <property type="project" value="UniProtKB-ARBA"/>
</dbReference>
<evidence type="ECO:0000256" key="1">
    <source>
        <dbReference type="ARBA" id="ARBA00008721"/>
    </source>
</evidence>
<dbReference type="Gene3D" id="3.40.390.10">
    <property type="entry name" value="Collagenase (Catalytic Domain)"/>
    <property type="match status" value="1"/>
</dbReference>
<evidence type="ECO:0000313" key="11">
    <source>
        <dbReference type="EMBL" id="QHT68350.1"/>
    </source>
</evidence>
<dbReference type="EMBL" id="CP048222">
    <property type="protein sequence ID" value="QHT68350.1"/>
    <property type="molecule type" value="Genomic_DNA"/>
</dbReference>
<dbReference type="InterPro" id="IPR000601">
    <property type="entry name" value="PKD_dom"/>
</dbReference>
<dbReference type="Pfam" id="PF18962">
    <property type="entry name" value="Por_Secre_tail"/>
    <property type="match status" value="1"/>
</dbReference>
<dbReference type="InterPro" id="IPR013320">
    <property type="entry name" value="ConA-like_dom_sf"/>
</dbReference>
<dbReference type="InterPro" id="IPR022409">
    <property type="entry name" value="PKD/Chitinase_dom"/>
</dbReference>
<dbReference type="InterPro" id="IPR035986">
    <property type="entry name" value="PKD_dom_sf"/>
</dbReference>
<protein>
    <submittedName>
        <fullName evidence="11">PKD domain-containing protein</fullName>
    </submittedName>
</protein>
<evidence type="ECO:0000256" key="8">
    <source>
        <dbReference type="ARBA" id="ARBA00023157"/>
    </source>
</evidence>
<dbReference type="Proteomes" id="UP000480178">
    <property type="component" value="Chromosome"/>
</dbReference>
<keyword evidence="2" id="KW-0645">Protease</keyword>
<dbReference type="PROSITE" id="PS50093">
    <property type="entry name" value="PKD"/>
    <property type="match status" value="3"/>
</dbReference>
<comment type="similarity">
    <text evidence="1">Belongs to the peptidase M43B family.</text>
</comment>
<keyword evidence="4 9" id="KW-0732">Signal</keyword>
<keyword evidence="8" id="KW-1015">Disulfide bond</keyword>
<keyword evidence="5" id="KW-0378">Hydrolase</keyword>
<dbReference type="NCBIfam" id="NF038128">
    <property type="entry name" value="choice_anch_J"/>
    <property type="match status" value="1"/>
</dbReference>
<gene>
    <name evidence="11" type="ORF">GXP67_17730</name>
</gene>
<dbReference type="SUPFAM" id="SSF49899">
    <property type="entry name" value="Concanavalin A-like lectins/glucanases"/>
    <property type="match status" value="1"/>
</dbReference>
<organism evidence="11 12">
    <name type="scientific">Rhodocytophaga rosea</name>
    <dbReference type="NCBI Taxonomy" id="2704465"/>
    <lineage>
        <taxon>Bacteria</taxon>
        <taxon>Pseudomonadati</taxon>
        <taxon>Bacteroidota</taxon>
        <taxon>Cytophagia</taxon>
        <taxon>Cytophagales</taxon>
        <taxon>Rhodocytophagaceae</taxon>
        <taxon>Rhodocytophaga</taxon>
    </lineage>
</organism>
<proteinExistence type="inferred from homology"/>
<dbReference type="InterPro" id="IPR044023">
    <property type="entry name" value="Ig_7"/>
</dbReference>
<dbReference type="InterPro" id="IPR008754">
    <property type="entry name" value="Peptidase_M43"/>
</dbReference>
<dbReference type="GO" id="GO:0006508">
    <property type="term" value="P:proteolysis"/>
    <property type="evidence" value="ECO:0007669"/>
    <property type="project" value="UniProtKB-KW"/>
</dbReference>
<keyword evidence="6" id="KW-0862">Zinc</keyword>
<dbReference type="Pfam" id="PF05572">
    <property type="entry name" value="Peptidase_M43"/>
    <property type="match status" value="1"/>
</dbReference>
<dbReference type="CDD" id="cd00146">
    <property type="entry name" value="PKD"/>
    <property type="match status" value="2"/>
</dbReference>
<dbReference type="KEGG" id="rhoz:GXP67_17730"/>
<dbReference type="GO" id="GO:0046872">
    <property type="term" value="F:metal ion binding"/>
    <property type="evidence" value="ECO:0007669"/>
    <property type="project" value="UniProtKB-KW"/>
</dbReference>
<dbReference type="Gene3D" id="2.60.120.260">
    <property type="entry name" value="Galactose-binding domain-like"/>
    <property type="match status" value="1"/>
</dbReference>
<dbReference type="PANTHER" id="PTHR47466">
    <property type="match status" value="1"/>
</dbReference>
<evidence type="ECO:0000259" key="10">
    <source>
        <dbReference type="PROSITE" id="PS50093"/>
    </source>
</evidence>
<feature type="domain" description="PKD" evidence="10">
    <location>
        <begin position="665"/>
        <end position="750"/>
    </location>
</feature>
<feature type="domain" description="PKD" evidence="10">
    <location>
        <begin position="849"/>
        <end position="911"/>
    </location>
</feature>
<dbReference type="InterPro" id="IPR013783">
    <property type="entry name" value="Ig-like_fold"/>
</dbReference>
<dbReference type="Pfam" id="PF18911">
    <property type="entry name" value="PKD_4"/>
    <property type="match status" value="2"/>
</dbReference>
<keyword evidence="12" id="KW-1185">Reference proteome</keyword>
<keyword evidence="7" id="KW-0482">Metalloprotease</keyword>
<dbReference type="AlphaFoldDB" id="A0A6C0GL29"/>
<dbReference type="Pfam" id="PF19408">
    <property type="entry name" value="PKD_6"/>
    <property type="match status" value="1"/>
</dbReference>
<dbReference type="SMART" id="SM00089">
    <property type="entry name" value="PKD"/>
    <property type="match status" value="4"/>
</dbReference>
<dbReference type="InterPro" id="IPR026444">
    <property type="entry name" value="Secre_tail"/>
</dbReference>
<evidence type="ECO:0000256" key="4">
    <source>
        <dbReference type="ARBA" id="ARBA00022729"/>
    </source>
</evidence>
<dbReference type="PANTHER" id="PTHR47466:SF1">
    <property type="entry name" value="METALLOPROTEASE MEP1 (AFU_ORTHOLOGUE AFUA_1G07730)-RELATED"/>
    <property type="match status" value="1"/>
</dbReference>
<keyword evidence="3" id="KW-0479">Metal-binding</keyword>
<dbReference type="Gene3D" id="2.60.40.10">
    <property type="entry name" value="Immunoglobulins"/>
    <property type="match status" value="2"/>
</dbReference>
<sequence>MRTVLPGSAKFLLLMSMCALQTQVLFSQTTDLPSQKNKATVIPNKFHTAASRAKDQEKTVLQKECHVIDIESSVAGKNTRISSEDAFEENLKKLIREKQKTHSSARTQATVYTIPVIVHVIHNGEAVGTGANLSAAQIRSQIDVLNEDFRRKAGTPGFNNNPAGADVEIEFALALRDPQGNTLAEPGIHRYKGSRTSWESYGGEANPGNTQTELKPKTIWDPNSYFNIWSLSIADDIIGEAQFPIRSNLPGLDISGYPTGATTDGVILDYRVVGRTGNVSNGFTGRTATHEIGHWLGLRHIWGDDNGGCTKDDFCNDTPKTADKHRGCPSNEDSCTDPGKDMVQNYMDYTDDACVNVFTNDQKARMRTVLETSPRRKELLSSTVYVPANGSTRPIAQFSVNRTTACVGNSIQFTDKSLGNVTGWAWTFYDKAGNKLSEATSQNTSLTFNTSGTYGVRLIASNAIGKDTLAYASYITVLPTASLAFPFSENFEGTTSLANWLEYNPDADMQWNIYNGASAGGNGVQSVYFDNYNGDEENNPYGTQDGLVSTKLNLATNQFAELSFDVAYARYDASYSDSLEILYSTDCGQTFKTFWSKGGQSLATADDTEGEFVPSDSEWRKETISLGFLNGNASVYLMILNKSSWGNNLYLDNIKVQVPVPTQKPTPDFTVDRQTVCAGSSVQFTDASLNYPRTWSWSFAGGIPINATKQHPVVTYQTPGTYAVTLTAGNALGTNTITRQAYITVLANPAVQLIANKTAICWGDSVTLTANGATTYRWLEGTDVIGEGKTIVVKPTANTTYTVEGVNGGNCINSSSIQIAVNTTNLPEQPEAIAGNVASCLGEQNYVITGVAGLTYKWIVSGGGTVTGSGNTATVNWTNIGKYVLSVVASNANGCASPVRTVEVTVSNPPAKPTISINATADSSIVTLTSSIAPSYQWLKNSVVIPGATKRSYNVTAPGAYTVQVSSNGCPAISDASVLTGEEYSNATDQLIQVFPNPVSDKLIVKLPVITSSSPVKLTIFNSLGQRVDEWLVQVSNNQEIQLPVQEYTKGKYVLLITHQNKQYTRSFIKF</sequence>
<evidence type="ECO:0000256" key="9">
    <source>
        <dbReference type="SAM" id="SignalP"/>
    </source>
</evidence>
<evidence type="ECO:0000256" key="6">
    <source>
        <dbReference type="ARBA" id="ARBA00022833"/>
    </source>
</evidence>
<dbReference type="GO" id="GO:0008237">
    <property type="term" value="F:metallopeptidase activity"/>
    <property type="evidence" value="ECO:0007669"/>
    <property type="project" value="UniProtKB-KW"/>
</dbReference>
<dbReference type="CDD" id="cd04275">
    <property type="entry name" value="ZnMc_pappalysin_like"/>
    <property type="match status" value="1"/>
</dbReference>
<feature type="domain" description="PKD" evidence="10">
    <location>
        <begin position="394"/>
        <end position="482"/>
    </location>
</feature>
<evidence type="ECO:0000313" key="12">
    <source>
        <dbReference type="Proteomes" id="UP000480178"/>
    </source>
</evidence>
<dbReference type="NCBIfam" id="TIGR04183">
    <property type="entry name" value="Por_Secre_tail"/>
    <property type="match status" value="1"/>
</dbReference>
<evidence type="ECO:0000256" key="5">
    <source>
        <dbReference type="ARBA" id="ARBA00022801"/>
    </source>
</evidence>
<dbReference type="GO" id="GO:0004553">
    <property type="term" value="F:hydrolase activity, hydrolyzing O-glycosyl compounds"/>
    <property type="evidence" value="ECO:0007669"/>
    <property type="project" value="UniProtKB-ARBA"/>
</dbReference>
<evidence type="ECO:0000256" key="7">
    <source>
        <dbReference type="ARBA" id="ARBA00023049"/>
    </source>
</evidence>
<dbReference type="SUPFAM" id="SSF55486">
    <property type="entry name" value="Metalloproteases ('zincins'), catalytic domain"/>
    <property type="match status" value="1"/>
</dbReference>